<accession>A0A2T3B125</accession>
<name>A0A2T3B125_AMORE</name>
<dbReference type="InParanoid" id="A0A2T3B125"/>
<keyword evidence="2" id="KW-1185">Reference proteome</keyword>
<reference evidence="1 2" key="1">
    <citation type="journal article" date="2018" name="New Phytol.">
        <title>Comparative genomics and transcriptomics depict ericoid mycorrhizal fungi as versatile saprotrophs and plant mutualists.</title>
        <authorList>
            <person name="Martino E."/>
            <person name="Morin E."/>
            <person name="Grelet G.A."/>
            <person name="Kuo A."/>
            <person name="Kohler A."/>
            <person name="Daghino S."/>
            <person name="Barry K.W."/>
            <person name="Cichocki N."/>
            <person name="Clum A."/>
            <person name="Dockter R.B."/>
            <person name="Hainaut M."/>
            <person name="Kuo R.C."/>
            <person name="LaButti K."/>
            <person name="Lindahl B.D."/>
            <person name="Lindquist E.A."/>
            <person name="Lipzen A."/>
            <person name="Khouja H.R."/>
            <person name="Magnuson J."/>
            <person name="Murat C."/>
            <person name="Ohm R.A."/>
            <person name="Singer S.W."/>
            <person name="Spatafora J.W."/>
            <person name="Wang M."/>
            <person name="Veneault-Fourrey C."/>
            <person name="Henrissat B."/>
            <person name="Grigoriev I.V."/>
            <person name="Martin F.M."/>
            <person name="Perotto S."/>
        </authorList>
    </citation>
    <scope>NUCLEOTIDE SEQUENCE [LARGE SCALE GENOMIC DNA]</scope>
    <source>
        <strain evidence="1 2">ATCC 22711</strain>
    </source>
</reference>
<evidence type="ECO:0000313" key="2">
    <source>
        <dbReference type="Proteomes" id="UP000241818"/>
    </source>
</evidence>
<sequence>EQVALGKIEVWFKRTEDIVADRLTKALKGPKHAKFLKLLNLHAVAILVTS</sequence>
<gene>
    <name evidence="1" type="ORF">M430DRAFT_103850</name>
</gene>
<dbReference type="AlphaFoldDB" id="A0A2T3B125"/>
<feature type="non-terminal residue" evidence="1">
    <location>
        <position position="1"/>
    </location>
</feature>
<dbReference type="EMBL" id="KZ679012">
    <property type="protein sequence ID" value="PSS17110.1"/>
    <property type="molecule type" value="Genomic_DNA"/>
</dbReference>
<evidence type="ECO:0000313" key="1">
    <source>
        <dbReference type="EMBL" id="PSS17110.1"/>
    </source>
</evidence>
<protein>
    <submittedName>
        <fullName evidence="1">Uncharacterized protein</fullName>
    </submittedName>
</protein>
<dbReference type="Proteomes" id="UP000241818">
    <property type="component" value="Unassembled WGS sequence"/>
</dbReference>
<dbReference type="RefSeq" id="XP_024720618.1">
    <property type="nucleotide sequence ID" value="XM_024860885.1"/>
</dbReference>
<proteinExistence type="predicted"/>
<dbReference type="OrthoDB" id="2756179at2759"/>
<organism evidence="1 2">
    <name type="scientific">Amorphotheca resinae ATCC 22711</name>
    <dbReference type="NCBI Taxonomy" id="857342"/>
    <lineage>
        <taxon>Eukaryota</taxon>
        <taxon>Fungi</taxon>
        <taxon>Dikarya</taxon>
        <taxon>Ascomycota</taxon>
        <taxon>Pezizomycotina</taxon>
        <taxon>Leotiomycetes</taxon>
        <taxon>Helotiales</taxon>
        <taxon>Amorphothecaceae</taxon>
        <taxon>Amorphotheca</taxon>
    </lineage>
</organism>
<dbReference type="GeneID" id="36568966"/>